<gene>
    <name evidence="13" type="ORF">MNBD_NITROSPINAE02-517</name>
</gene>
<evidence type="ECO:0000256" key="3">
    <source>
        <dbReference type="ARBA" id="ARBA00022466"/>
    </source>
</evidence>
<evidence type="ECO:0000256" key="6">
    <source>
        <dbReference type="ARBA" id="ARBA00022692"/>
    </source>
</evidence>
<keyword evidence="7" id="KW-0479">Metal-binding</keyword>
<keyword evidence="5" id="KW-0997">Cell inner membrane</keyword>
<feature type="transmembrane region" description="Helical" evidence="11">
    <location>
        <begin position="100"/>
        <end position="122"/>
    </location>
</feature>
<dbReference type="InterPro" id="IPR003457">
    <property type="entry name" value="Transprt_MerT"/>
</dbReference>
<reference evidence="13" key="1">
    <citation type="submission" date="2018-06" db="EMBL/GenBank/DDBJ databases">
        <authorList>
            <person name="Zhirakovskaya E."/>
        </authorList>
    </citation>
    <scope>NUCLEOTIDE SEQUENCE</scope>
</reference>
<protein>
    <recommendedName>
        <fullName evidence="12">HMA domain-containing protein</fullName>
    </recommendedName>
</protein>
<feature type="transmembrane region" description="Helical" evidence="11">
    <location>
        <begin position="12"/>
        <end position="33"/>
    </location>
</feature>
<dbReference type="InterPro" id="IPR006121">
    <property type="entry name" value="HMA_dom"/>
</dbReference>
<dbReference type="GO" id="GO:0046872">
    <property type="term" value="F:metal ion binding"/>
    <property type="evidence" value="ECO:0007669"/>
    <property type="project" value="UniProtKB-KW"/>
</dbReference>
<dbReference type="EMBL" id="UOGE01000027">
    <property type="protein sequence ID" value="VAX17729.1"/>
    <property type="molecule type" value="Genomic_DNA"/>
</dbReference>
<dbReference type="GO" id="GO:0005886">
    <property type="term" value="C:plasma membrane"/>
    <property type="evidence" value="ECO:0007669"/>
    <property type="project" value="UniProtKB-SubCell"/>
</dbReference>
<dbReference type="Pfam" id="PF02411">
    <property type="entry name" value="MerT"/>
    <property type="match status" value="1"/>
</dbReference>
<dbReference type="AlphaFoldDB" id="A0A3B1BI97"/>
<proteinExistence type="predicted"/>
<dbReference type="CDD" id="cd00371">
    <property type="entry name" value="HMA"/>
    <property type="match status" value="1"/>
</dbReference>
<keyword evidence="9 11" id="KW-1133">Transmembrane helix</keyword>
<feature type="domain" description="HMA" evidence="12">
    <location>
        <begin position="141"/>
        <end position="207"/>
    </location>
</feature>
<evidence type="ECO:0000256" key="1">
    <source>
        <dbReference type="ARBA" id="ARBA00004429"/>
    </source>
</evidence>
<feature type="transmembrane region" description="Helical" evidence="11">
    <location>
        <begin position="53"/>
        <end position="70"/>
    </location>
</feature>
<dbReference type="InterPro" id="IPR036163">
    <property type="entry name" value="HMA_dom_sf"/>
</dbReference>
<evidence type="ECO:0000256" key="2">
    <source>
        <dbReference type="ARBA" id="ARBA00022448"/>
    </source>
</evidence>
<evidence type="ECO:0000313" key="13">
    <source>
        <dbReference type="EMBL" id="VAX17729.1"/>
    </source>
</evidence>
<comment type="subcellular location">
    <subcellularLocation>
        <location evidence="1">Cell inner membrane</location>
        <topology evidence="1">Multi-pass membrane protein</topology>
    </subcellularLocation>
</comment>
<keyword evidence="4" id="KW-1003">Cell membrane</keyword>
<keyword evidence="8" id="KW-0476">Mercury</keyword>
<evidence type="ECO:0000256" key="11">
    <source>
        <dbReference type="SAM" id="Phobius"/>
    </source>
</evidence>
<evidence type="ECO:0000259" key="12">
    <source>
        <dbReference type="PROSITE" id="PS50846"/>
    </source>
</evidence>
<keyword evidence="3" id="KW-0475">Mercuric resistance</keyword>
<evidence type="ECO:0000256" key="5">
    <source>
        <dbReference type="ARBA" id="ARBA00022519"/>
    </source>
</evidence>
<dbReference type="SUPFAM" id="SSF55008">
    <property type="entry name" value="HMA, heavy metal-associated domain"/>
    <property type="match status" value="1"/>
</dbReference>
<dbReference type="GO" id="GO:0015097">
    <property type="term" value="F:mercury ion transmembrane transporter activity"/>
    <property type="evidence" value="ECO:0007669"/>
    <property type="project" value="InterPro"/>
</dbReference>
<dbReference type="Gene3D" id="1.10.287.910">
    <property type="entry name" value="bacterial mercury transporter, merf"/>
    <property type="match status" value="1"/>
</dbReference>
<name>A0A3B1BI97_9ZZZZ</name>
<keyword evidence="6 11" id="KW-0812">Transmembrane</keyword>
<organism evidence="13">
    <name type="scientific">hydrothermal vent metagenome</name>
    <dbReference type="NCBI Taxonomy" id="652676"/>
    <lineage>
        <taxon>unclassified sequences</taxon>
        <taxon>metagenomes</taxon>
        <taxon>ecological metagenomes</taxon>
    </lineage>
</organism>
<dbReference type="PROSITE" id="PS50846">
    <property type="entry name" value="HMA_2"/>
    <property type="match status" value="1"/>
</dbReference>
<sequence length="216" mass="22984">MKKNIKSGSDKLGLAGAVAATIAASVCCVGPIVLMGLGVSGAWIGSLSAFTPYRPVFMAVAFGLLGLAFYKTYTKPKPEECSPDSYCANPKSRRVEKAMLFVFSALIVGLLAFPYAAGYVFAENVKPQVKAAKVIPRVKTTQAILEVSNLTCVSCAIPVRRSLEKLDGVESAKVTMNPPQAIVLYDPARITPDELTVATTKAGYPSSVEKREMASR</sequence>
<evidence type="ECO:0000256" key="8">
    <source>
        <dbReference type="ARBA" id="ARBA00022914"/>
    </source>
</evidence>
<keyword evidence="2" id="KW-0813">Transport</keyword>
<evidence type="ECO:0000256" key="4">
    <source>
        <dbReference type="ARBA" id="ARBA00022475"/>
    </source>
</evidence>
<dbReference type="Gene3D" id="3.30.70.100">
    <property type="match status" value="1"/>
</dbReference>
<evidence type="ECO:0000256" key="9">
    <source>
        <dbReference type="ARBA" id="ARBA00022989"/>
    </source>
</evidence>
<keyword evidence="10 11" id="KW-0472">Membrane</keyword>
<evidence type="ECO:0000256" key="10">
    <source>
        <dbReference type="ARBA" id="ARBA00023136"/>
    </source>
</evidence>
<dbReference type="Pfam" id="PF00403">
    <property type="entry name" value="HMA"/>
    <property type="match status" value="1"/>
</dbReference>
<accession>A0A3B1BI97</accession>
<dbReference type="FunFam" id="3.30.70.100:FF:000001">
    <property type="entry name" value="ATPase copper transporting beta"/>
    <property type="match status" value="1"/>
</dbReference>
<evidence type="ECO:0000256" key="7">
    <source>
        <dbReference type="ARBA" id="ARBA00022723"/>
    </source>
</evidence>